<dbReference type="InterPro" id="IPR052331">
    <property type="entry name" value="TIM_domain-containing_protein"/>
</dbReference>
<keyword evidence="5" id="KW-1133">Transmembrane helix</keyword>
<evidence type="ECO:0000256" key="4">
    <source>
        <dbReference type="ARBA" id="ARBA00022729"/>
    </source>
</evidence>
<dbReference type="PANTHER" id="PTHR47009:SF1">
    <property type="entry name" value="HEPATITIS A VIRUS CELLULAR RECEPTOR 1"/>
    <property type="match status" value="1"/>
</dbReference>
<evidence type="ECO:0000313" key="12">
    <source>
        <dbReference type="Ensembl" id="ENSMMSP00000005058.1"/>
    </source>
</evidence>
<keyword evidence="13" id="KW-1185">Reference proteome</keyword>
<dbReference type="InterPro" id="IPR013106">
    <property type="entry name" value="Ig_V-set"/>
</dbReference>
<dbReference type="InterPro" id="IPR036179">
    <property type="entry name" value="Ig-like_dom_sf"/>
</dbReference>
<evidence type="ECO:0000259" key="11">
    <source>
        <dbReference type="PROSITE" id="PS50835"/>
    </source>
</evidence>
<keyword evidence="3" id="KW-0812">Transmembrane</keyword>
<protein>
    <recommendedName>
        <fullName evidence="11">Ig-like domain-containing protein</fullName>
    </recommendedName>
</protein>
<evidence type="ECO:0000313" key="13">
    <source>
        <dbReference type="Proteomes" id="UP000694544"/>
    </source>
</evidence>
<evidence type="ECO:0000256" key="2">
    <source>
        <dbReference type="ARBA" id="ARBA00022475"/>
    </source>
</evidence>
<evidence type="ECO:0000256" key="6">
    <source>
        <dbReference type="ARBA" id="ARBA00023136"/>
    </source>
</evidence>
<dbReference type="PROSITE" id="PS50835">
    <property type="entry name" value="IG_LIKE"/>
    <property type="match status" value="1"/>
</dbReference>
<organism evidence="12 13">
    <name type="scientific">Moschus moschiferus</name>
    <name type="common">Siberian musk deer</name>
    <name type="synonym">Moschus sibiricus</name>
    <dbReference type="NCBI Taxonomy" id="68415"/>
    <lineage>
        <taxon>Eukaryota</taxon>
        <taxon>Metazoa</taxon>
        <taxon>Chordata</taxon>
        <taxon>Craniata</taxon>
        <taxon>Vertebrata</taxon>
        <taxon>Euteleostomi</taxon>
        <taxon>Mammalia</taxon>
        <taxon>Eutheria</taxon>
        <taxon>Laurasiatheria</taxon>
        <taxon>Artiodactyla</taxon>
        <taxon>Ruminantia</taxon>
        <taxon>Pecora</taxon>
        <taxon>Moschidae</taxon>
        <taxon>Moschus</taxon>
    </lineage>
</organism>
<dbReference type="Ensembl" id="ENSMMST00000005498.1">
    <property type="protein sequence ID" value="ENSMMSP00000005058.1"/>
    <property type="gene ID" value="ENSMMSG00000003800.1"/>
</dbReference>
<dbReference type="GO" id="GO:0033005">
    <property type="term" value="P:positive regulation of mast cell activation"/>
    <property type="evidence" value="ECO:0007669"/>
    <property type="project" value="TreeGrafter"/>
</dbReference>
<dbReference type="SUPFAM" id="SSF48726">
    <property type="entry name" value="Immunoglobulin"/>
    <property type="match status" value="1"/>
</dbReference>
<keyword evidence="6" id="KW-0472">Membrane</keyword>
<proteinExistence type="inferred from homology"/>
<keyword evidence="8" id="KW-0325">Glycoprotein</keyword>
<keyword evidence="4" id="KW-0732">Signal</keyword>
<name>A0A8C6CU59_MOSMO</name>
<dbReference type="GO" id="GO:0001786">
    <property type="term" value="F:phosphatidylserine binding"/>
    <property type="evidence" value="ECO:0007669"/>
    <property type="project" value="TreeGrafter"/>
</dbReference>
<dbReference type="SMART" id="SM00409">
    <property type="entry name" value="IG"/>
    <property type="match status" value="1"/>
</dbReference>
<evidence type="ECO:0000256" key="7">
    <source>
        <dbReference type="ARBA" id="ARBA00023157"/>
    </source>
</evidence>
<dbReference type="InterPro" id="IPR013783">
    <property type="entry name" value="Ig-like_fold"/>
</dbReference>
<evidence type="ECO:0000256" key="8">
    <source>
        <dbReference type="ARBA" id="ARBA00023180"/>
    </source>
</evidence>
<dbReference type="Proteomes" id="UP000694544">
    <property type="component" value="Unplaced"/>
</dbReference>
<reference evidence="12" key="1">
    <citation type="submission" date="2025-08" db="UniProtKB">
        <authorList>
            <consortium name="Ensembl"/>
        </authorList>
    </citation>
    <scope>IDENTIFICATION</scope>
</reference>
<dbReference type="GO" id="GO:0006911">
    <property type="term" value="P:phagocytosis, engulfment"/>
    <property type="evidence" value="ECO:0007669"/>
    <property type="project" value="TreeGrafter"/>
</dbReference>
<evidence type="ECO:0000256" key="5">
    <source>
        <dbReference type="ARBA" id="ARBA00022989"/>
    </source>
</evidence>
<keyword evidence="2" id="KW-1003">Cell membrane</keyword>
<comment type="subcellular location">
    <subcellularLocation>
        <location evidence="1">Cell membrane</location>
        <topology evidence="1">Single-pass type I membrane protein</topology>
    </subcellularLocation>
</comment>
<comment type="similarity">
    <text evidence="10">Belongs to the immunoglobulin superfamily. TIM family.</text>
</comment>
<dbReference type="GO" id="GO:0009986">
    <property type="term" value="C:cell surface"/>
    <property type="evidence" value="ECO:0007669"/>
    <property type="project" value="TreeGrafter"/>
</dbReference>
<dbReference type="PANTHER" id="PTHR47009">
    <property type="entry name" value="HEPATITIS A VIRUS CELLULAR RECEPTOR 1 HOMOLOG"/>
    <property type="match status" value="1"/>
</dbReference>
<evidence type="ECO:0000256" key="10">
    <source>
        <dbReference type="ARBA" id="ARBA00038203"/>
    </source>
</evidence>
<evidence type="ECO:0000256" key="3">
    <source>
        <dbReference type="ARBA" id="ARBA00022692"/>
    </source>
</evidence>
<dbReference type="GO" id="GO:0001618">
    <property type="term" value="F:virus receptor activity"/>
    <property type="evidence" value="ECO:0007669"/>
    <property type="project" value="TreeGrafter"/>
</dbReference>
<dbReference type="FunFam" id="2.60.40.10:FF:000774">
    <property type="entry name" value="Hepatitis A virus cellular receptor 1"/>
    <property type="match status" value="1"/>
</dbReference>
<evidence type="ECO:0000256" key="1">
    <source>
        <dbReference type="ARBA" id="ARBA00004251"/>
    </source>
</evidence>
<dbReference type="Gene3D" id="2.60.40.10">
    <property type="entry name" value="Immunoglobulins"/>
    <property type="match status" value="1"/>
</dbReference>
<accession>A0A8C6CU59</accession>
<dbReference type="InterPro" id="IPR003599">
    <property type="entry name" value="Ig_sub"/>
</dbReference>
<dbReference type="Pfam" id="PF07686">
    <property type="entry name" value="V-set"/>
    <property type="match status" value="1"/>
</dbReference>
<dbReference type="InterPro" id="IPR007110">
    <property type="entry name" value="Ig-like_dom"/>
</dbReference>
<sequence length="150" mass="17049">SHGWRSLVGCFSLFTDDVISYPRVTGIMGQSVRLPCTYDGKVTTMCWGRGACSWMGCESDIIWTNGYKVTFQKDKRYQLKGNIGRRDVSLTIEDTLLSDSGLYCCRIEKRGWFSDIKIIQELTINLGDGCIIWLDNCQFSLVAYMLCEPI</sequence>
<evidence type="ECO:0000256" key="9">
    <source>
        <dbReference type="ARBA" id="ARBA00023319"/>
    </source>
</evidence>
<reference evidence="12" key="2">
    <citation type="submission" date="2025-09" db="UniProtKB">
        <authorList>
            <consortium name="Ensembl"/>
        </authorList>
    </citation>
    <scope>IDENTIFICATION</scope>
</reference>
<keyword evidence="9" id="KW-0393">Immunoglobulin domain</keyword>
<feature type="domain" description="Ig-like" evidence="11">
    <location>
        <begin position="29"/>
        <end position="125"/>
    </location>
</feature>
<dbReference type="GeneTree" id="ENSGT00940000159345"/>
<dbReference type="AlphaFoldDB" id="A0A8C6CU59"/>
<dbReference type="GO" id="GO:0005886">
    <property type="term" value="C:plasma membrane"/>
    <property type="evidence" value="ECO:0007669"/>
    <property type="project" value="UniProtKB-SubCell"/>
</dbReference>
<keyword evidence="7" id="KW-1015">Disulfide bond</keyword>